<feature type="transmembrane region" description="Helical" evidence="1">
    <location>
        <begin position="219"/>
        <end position="242"/>
    </location>
</feature>
<keyword evidence="1" id="KW-0472">Membrane</keyword>
<evidence type="ECO:0000313" key="2">
    <source>
        <dbReference type="EMBL" id="CAK0891301.1"/>
    </source>
</evidence>
<evidence type="ECO:0000256" key="1">
    <source>
        <dbReference type="SAM" id="Phobius"/>
    </source>
</evidence>
<keyword evidence="1" id="KW-0812">Transmembrane</keyword>
<name>A0ABN9X057_9DINO</name>
<accession>A0ABN9X057</accession>
<keyword evidence="3" id="KW-1185">Reference proteome</keyword>
<gene>
    <name evidence="2" type="ORF">PCOR1329_LOCUS71283</name>
</gene>
<dbReference type="EMBL" id="CAUYUJ010019456">
    <property type="protein sequence ID" value="CAK0891301.1"/>
    <property type="molecule type" value="Genomic_DNA"/>
</dbReference>
<reference evidence="2" key="1">
    <citation type="submission" date="2023-10" db="EMBL/GenBank/DDBJ databases">
        <authorList>
            <person name="Chen Y."/>
            <person name="Shah S."/>
            <person name="Dougan E. K."/>
            <person name="Thang M."/>
            <person name="Chan C."/>
        </authorList>
    </citation>
    <scope>NUCLEOTIDE SEQUENCE [LARGE SCALE GENOMIC DNA]</scope>
</reference>
<sequence>MAACRSASDAGLPADLAWMCDVTWTHDADSFGPLDASGGLHRLPGRTGRLWFPRPWGWCMGLLVDHLVSVLPRCRCLPTALPHLLLVESWPVALAVYLFNRMIVDVNVKVAMRAYDVSTSQFDSYYRSRYTWGWAPATSVSFHNGTTVKLRQITYDSLPGTDIPWILIAWAFYATAVSLVLTIVVDFCRSVRDPWCSFESGDYLYYAWRLDRRSWYRRGVTVMVVLAVALPLVWLVQTLIYVDNDRLFWENLGVFASEWYTGVGLLFRKNQEYIIYAIFRSSVFSLAKLGAYRVRGVAVREAARYWHVRPASEAVRDHVFRRPGMPWAFFQGNAGLGARLQTRSGVLSTRTRRSQGAPKRS</sequence>
<feature type="transmembrane region" description="Helical" evidence="1">
    <location>
        <begin position="163"/>
        <end position="185"/>
    </location>
</feature>
<proteinExistence type="predicted"/>
<evidence type="ECO:0000313" key="3">
    <source>
        <dbReference type="Proteomes" id="UP001189429"/>
    </source>
</evidence>
<organism evidence="2 3">
    <name type="scientific">Prorocentrum cordatum</name>
    <dbReference type="NCBI Taxonomy" id="2364126"/>
    <lineage>
        <taxon>Eukaryota</taxon>
        <taxon>Sar</taxon>
        <taxon>Alveolata</taxon>
        <taxon>Dinophyceae</taxon>
        <taxon>Prorocentrales</taxon>
        <taxon>Prorocentraceae</taxon>
        <taxon>Prorocentrum</taxon>
    </lineage>
</organism>
<dbReference type="Proteomes" id="UP001189429">
    <property type="component" value="Unassembled WGS sequence"/>
</dbReference>
<protein>
    <submittedName>
        <fullName evidence="2">Uncharacterized protein</fullName>
    </submittedName>
</protein>
<comment type="caution">
    <text evidence="2">The sequence shown here is derived from an EMBL/GenBank/DDBJ whole genome shotgun (WGS) entry which is preliminary data.</text>
</comment>
<keyword evidence="1" id="KW-1133">Transmembrane helix</keyword>